<dbReference type="EMBL" id="AGNL01000302">
    <property type="protein sequence ID" value="EJK77879.1"/>
    <property type="molecule type" value="Genomic_DNA"/>
</dbReference>
<keyword evidence="2" id="KW-1185">Reference proteome</keyword>
<accession>K3W4G1</accession>
<dbReference type="AlphaFoldDB" id="K3W4G1"/>
<protein>
    <submittedName>
        <fullName evidence="1">Uncharacterized protein</fullName>
    </submittedName>
</protein>
<evidence type="ECO:0000313" key="1">
    <source>
        <dbReference type="EMBL" id="EJK77879.1"/>
    </source>
</evidence>
<feature type="non-terminal residue" evidence="1">
    <location>
        <position position="1"/>
    </location>
</feature>
<dbReference type="Proteomes" id="UP000266841">
    <property type="component" value="Unassembled WGS sequence"/>
</dbReference>
<proteinExistence type="predicted"/>
<gene>
    <name evidence="1" type="ORF">THAOC_00257</name>
</gene>
<reference evidence="1 2" key="1">
    <citation type="journal article" date="2012" name="Genome Biol.">
        <title>Genome and low-iron response of an oceanic diatom adapted to chronic iron limitation.</title>
        <authorList>
            <person name="Lommer M."/>
            <person name="Specht M."/>
            <person name="Roy A.S."/>
            <person name="Kraemer L."/>
            <person name="Andreson R."/>
            <person name="Gutowska M.A."/>
            <person name="Wolf J."/>
            <person name="Bergner S.V."/>
            <person name="Schilhabel M.B."/>
            <person name="Klostermeier U.C."/>
            <person name="Beiko R.G."/>
            <person name="Rosenstiel P."/>
            <person name="Hippler M."/>
            <person name="Laroche J."/>
        </authorList>
    </citation>
    <scope>NUCLEOTIDE SEQUENCE [LARGE SCALE GENOMIC DNA]</scope>
    <source>
        <strain evidence="1 2">CCMP1005</strain>
    </source>
</reference>
<sequence>MLSLSDIRSKLHAKIEYENLFLGCNLMIASRVWALHPMFWGPLWGRGPSMGPVLETPQKKTRVRNDFMNTDLRAESNTRPACATVPML</sequence>
<comment type="caution">
    <text evidence="1">The sequence shown here is derived from an EMBL/GenBank/DDBJ whole genome shotgun (WGS) entry which is preliminary data.</text>
</comment>
<name>K3W4G1_THAOC</name>
<organism evidence="1 2">
    <name type="scientific">Thalassiosira oceanica</name>
    <name type="common">Marine diatom</name>
    <dbReference type="NCBI Taxonomy" id="159749"/>
    <lineage>
        <taxon>Eukaryota</taxon>
        <taxon>Sar</taxon>
        <taxon>Stramenopiles</taxon>
        <taxon>Ochrophyta</taxon>
        <taxon>Bacillariophyta</taxon>
        <taxon>Coscinodiscophyceae</taxon>
        <taxon>Thalassiosirophycidae</taxon>
        <taxon>Thalassiosirales</taxon>
        <taxon>Thalassiosiraceae</taxon>
        <taxon>Thalassiosira</taxon>
    </lineage>
</organism>
<evidence type="ECO:0000313" key="2">
    <source>
        <dbReference type="Proteomes" id="UP000266841"/>
    </source>
</evidence>